<dbReference type="PROSITE" id="PS01011">
    <property type="entry name" value="FOLYLPOLYGLU_SYNT_1"/>
    <property type="match status" value="1"/>
</dbReference>
<dbReference type="GO" id="GO:0005737">
    <property type="term" value="C:cytoplasm"/>
    <property type="evidence" value="ECO:0007669"/>
    <property type="project" value="TreeGrafter"/>
</dbReference>
<keyword evidence="8" id="KW-0460">Magnesium</keyword>
<dbReference type="GO" id="GO:0008841">
    <property type="term" value="F:dihydrofolate synthase activity"/>
    <property type="evidence" value="ECO:0007669"/>
    <property type="project" value="TreeGrafter"/>
</dbReference>
<evidence type="ECO:0000256" key="1">
    <source>
        <dbReference type="ARBA" id="ARBA00001946"/>
    </source>
</evidence>
<evidence type="ECO:0000256" key="4">
    <source>
        <dbReference type="ARBA" id="ARBA00022598"/>
    </source>
</evidence>
<dbReference type="GO" id="GO:0004326">
    <property type="term" value="F:tetrahydrofolylpolyglutamate synthase activity"/>
    <property type="evidence" value="ECO:0007669"/>
    <property type="project" value="UniProtKB-EC"/>
</dbReference>
<sequence length="455" mass="48720">MTVDVSHQQISQQLDKYGRFGVHLGLERIQKLLAALGNPQQRVPIIHVAGTNGKGSVCAYLSSVLTQAGYRVGRYTSPHLVSWCERICVNEQPIAPDILAATLAQVEAAIASDTETPTQFEVLTAAAWLFFAQQAVDIAVIEVGLGGRLDATNVVDAPLVSVITSLSREHWQRLGPTLADIAGEKAGVLKPGCPAVIGPLPAEAEAVVMARSQAVGCPVRRPPIATLAADGWATYPAAMPGEPPLRYRLPFLGAHQQINSAIAIATLEALRDQGWRISNEAIQSGMAQARWPGRLQWLTWSAPDGQPYPWLIDGAHNPAAALTLRQYRDDLQRGAQSPTAALWPLPDGLPSPLPPTTTWLMGMLSTKDHADVLRVLLLPGDRLHLVPVPGHATMPPAELQAIAQQVCPQLASCTTYDTLSAGLAGATADPETVRVLCGSLYLIGHFFQTELQRNG</sequence>
<dbReference type="Proteomes" id="UP000292459">
    <property type="component" value="Unassembled WGS sequence"/>
</dbReference>
<dbReference type="EC" id="6.3.2.17" evidence="3"/>
<keyword evidence="7 10" id="KW-0067">ATP-binding</keyword>
<reference evidence="12 13" key="1">
    <citation type="submission" date="2018-11" db="EMBL/GenBank/DDBJ databases">
        <title>Whole genome sequencing of an environmental sample.</title>
        <authorList>
            <person name="Sarangi A.N."/>
            <person name="Singh D."/>
            <person name="Tripathy S."/>
        </authorList>
    </citation>
    <scope>NUCLEOTIDE SEQUENCE [LARGE SCALE GENOMIC DNA]</scope>
    <source>
        <strain evidence="12 13">Lakshadweep</strain>
    </source>
</reference>
<evidence type="ECO:0000256" key="7">
    <source>
        <dbReference type="ARBA" id="ARBA00022840"/>
    </source>
</evidence>
<comment type="cofactor">
    <cofactor evidence="1">
        <name>Mg(2+)</name>
        <dbReference type="ChEBI" id="CHEBI:18420"/>
    </cofactor>
</comment>
<dbReference type="InterPro" id="IPR036615">
    <property type="entry name" value="Mur_ligase_C_dom_sf"/>
</dbReference>
<dbReference type="OrthoDB" id="9809356at2"/>
<dbReference type="PROSITE" id="PS01012">
    <property type="entry name" value="FOLYLPOLYGLU_SYNT_2"/>
    <property type="match status" value="1"/>
</dbReference>
<dbReference type="GO" id="GO:0005524">
    <property type="term" value="F:ATP binding"/>
    <property type="evidence" value="ECO:0007669"/>
    <property type="project" value="UniProtKB-KW"/>
</dbReference>
<feature type="domain" description="Mur ligase central" evidence="11">
    <location>
        <begin position="48"/>
        <end position="265"/>
    </location>
</feature>
<evidence type="ECO:0000259" key="11">
    <source>
        <dbReference type="Pfam" id="PF08245"/>
    </source>
</evidence>
<keyword evidence="4 10" id="KW-0436">Ligase</keyword>
<evidence type="ECO:0000313" key="12">
    <source>
        <dbReference type="EMBL" id="RZM76068.1"/>
    </source>
</evidence>
<organism evidence="12 13">
    <name type="scientific">Leptolyngbya iicbica LK</name>
    <dbReference type="NCBI Taxonomy" id="2294035"/>
    <lineage>
        <taxon>Bacteria</taxon>
        <taxon>Bacillati</taxon>
        <taxon>Cyanobacteriota</taxon>
        <taxon>Cyanophyceae</taxon>
        <taxon>Leptolyngbyales</taxon>
        <taxon>Leptolyngbyaceae</taxon>
        <taxon>Leptolyngbya group</taxon>
        <taxon>Leptolyngbya</taxon>
        <taxon>Leptolyngbya iicbica</taxon>
    </lineage>
</organism>
<dbReference type="NCBIfam" id="TIGR01499">
    <property type="entry name" value="folC"/>
    <property type="match status" value="1"/>
</dbReference>
<dbReference type="Gene3D" id="3.40.1190.10">
    <property type="entry name" value="Mur-like, catalytic domain"/>
    <property type="match status" value="1"/>
</dbReference>
<evidence type="ECO:0000256" key="5">
    <source>
        <dbReference type="ARBA" id="ARBA00022723"/>
    </source>
</evidence>
<dbReference type="InterPro" id="IPR018109">
    <property type="entry name" value="Folylpolyglutamate_synth_CS"/>
</dbReference>
<keyword evidence="13" id="KW-1185">Reference proteome</keyword>
<accession>A0A4Q7E3F4</accession>
<dbReference type="PANTHER" id="PTHR11136">
    <property type="entry name" value="FOLYLPOLYGLUTAMATE SYNTHASE-RELATED"/>
    <property type="match status" value="1"/>
</dbReference>
<evidence type="ECO:0000256" key="2">
    <source>
        <dbReference type="ARBA" id="ARBA00008276"/>
    </source>
</evidence>
<dbReference type="PIRSF" id="PIRSF001563">
    <property type="entry name" value="Folylpolyglu_synth"/>
    <property type="match status" value="1"/>
</dbReference>
<dbReference type="FunFam" id="3.40.1190.10:FF:000011">
    <property type="entry name" value="Folylpolyglutamate synthase/dihydrofolate synthase"/>
    <property type="match status" value="1"/>
</dbReference>
<evidence type="ECO:0000256" key="6">
    <source>
        <dbReference type="ARBA" id="ARBA00022741"/>
    </source>
</evidence>
<comment type="catalytic activity">
    <reaction evidence="9">
        <text>(6S)-5,6,7,8-tetrahydrofolyl-(gamma-L-Glu)(n) + L-glutamate + ATP = (6S)-5,6,7,8-tetrahydrofolyl-(gamma-L-Glu)(n+1) + ADP + phosphate + H(+)</text>
        <dbReference type="Rhea" id="RHEA:10580"/>
        <dbReference type="Rhea" id="RHEA-COMP:14738"/>
        <dbReference type="Rhea" id="RHEA-COMP:14740"/>
        <dbReference type="ChEBI" id="CHEBI:15378"/>
        <dbReference type="ChEBI" id="CHEBI:29985"/>
        <dbReference type="ChEBI" id="CHEBI:30616"/>
        <dbReference type="ChEBI" id="CHEBI:43474"/>
        <dbReference type="ChEBI" id="CHEBI:141005"/>
        <dbReference type="ChEBI" id="CHEBI:456216"/>
        <dbReference type="EC" id="6.3.2.17"/>
    </reaction>
</comment>
<dbReference type="EMBL" id="QVFV01000006">
    <property type="protein sequence ID" value="RZM76068.1"/>
    <property type="molecule type" value="Genomic_DNA"/>
</dbReference>
<dbReference type="PANTHER" id="PTHR11136:SF0">
    <property type="entry name" value="DIHYDROFOLATE SYNTHETASE-RELATED"/>
    <property type="match status" value="1"/>
</dbReference>
<gene>
    <name evidence="12" type="ORF">DYY88_19445</name>
</gene>
<dbReference type="InterPro" id="IPR001645">
    <property type="entry name" value="Folylpolyglutamate_synth"/>
</dbReference>
<proteinExistence type="inferred from homology"/>
<dbReference type="SUPFAM" id="SSF53623">
    <property type="entry name" value="MurD-like peptide ligases, catalytic domain"/>
    <property type="match status" value="1"/>
</dbReference>
<dbReference type="InterPro" id="IPR036565">
    <property type="entry name" value="Mur-like_cat_sf"/>
</dbReference>
<evidence type="ECO:0000256" key="9">
    <source>
        <dbReference type="ARBA" id="ARBA00047493"/>
    </source>
</evidence>
<comment type="similarity">
    <text evidence="2 10">Belongs to the folylpolyglutamate synthase family.</text>
</comment>
<dbReference type="AlphaFoldDB" id="A0A4Q7E3F4"/>
<keyword evidence="5" id="KW-0479">Metal-binding</keyword>
<evidence type="ECO:0000256" key="10">
    <source>
        <dbReference type="PIRNR" id="PIRNR001563"/>
    </source>
</evidence>
<evidence type="ECO:0000256" key="3">
    <source>
        <dbReference type="ARBA" id="ARBA00013025"/>
    </source>
</evidence>
<dbReference type="Pfam" id="PF08245">
    <property type="entry name" value="Mur_ligase_M"/>
    <property type="match status" value="1"/>
</dbReference>
<dbReference type="GO" id="GO:0046872">
    <property type="term" value="F:metal ion binding"/>
    <property type="evidence" value="ECO:0007669"/>
    <property type="project" value="UniProtKB-KW"/>
</dbReference>
<dbReference type="InterPro" id="IPR013221">
    <property type="entry name" value="Mur_ligase_cen"/>
</dbReference>
<protein>
    <recommendedName>
        <fullName evidence="3">tetrahydrofolate synthase</fullName>
        <ecNumber evidence="3">6.3.2.17</ecNumber>
    </recommendedName>
</protein>
<evidence type="ECO:0000313" key="13">
    <source>
        <dbReference type="Proteomes" id="UP000292459"/>
    </source>
</evidence>
<name>A0A4Q7E3F4_9CYAN</name>
<dbReference type="SUPFAM" id="SSF53244">
    <property type="entry name" value="MurD-like peptide ligases, peptide-binding domain"/>
    <property type="match status" value="1"/>
</dbReference>
<evidence type="ECO:0000256" key="8">
    <source>
        <dbReference type="ARBA" id="ARBA00022842"/>
    </source>
</evidence>
<comment type="caution">
    <text evidence="12">The sequence shown here is derived from an EMBL/GenBank/DDBJ whole genome shotgun (WGS) entry which is preliminary data.</text>
</comment>
<keyword evidence="6 10" id="KW-0547">Nucleotide-binding</keyword>
<dbReference type="RefSeq" id="WP_044150985.1">
    <property type="nucleotide sequence ID" value="NZ_QVFV01000006.1"/>
</dbReference>
<dbReference type="Gene3D" id="3.90.190.20">
    <property type="entry name" value="Mur ligase, C-terminal domain"/>
    <property type="match status" value="1"/>
</dbReference>